<keyword evidence="3" id="KW-1185">Reference proteome</keyword>
<dbReference type="AlphaFoldDB" id="A0A5C7ETI3"/>
<dbReference type="RefSeq" id="WP_147801055.1">
    <property type="nucleotide sequence ID" value="NZ_VPFL01000031.1"/>
</dbReference>
<name>A0A5C7ETI3_9PROT</name>
<organism evidence="2 3">
    <name type="scientific">Pelomicrobium methylotrophicum</name>
    <dbReference type="NCBI Taxonomy" id="2602750"/>
    <lineage>
        <taxon>Bacteria</taxon>
        <taxon>Pseudomonadati</taxon>
        <taxon>Pseudomonadota</taxon>
        <taxon>Hydrogenophilia</taxon>
        <taxon>Hydrogenophilia incertae sedis</taxon>
        <taxon>Pelomicrobium</taxon>
    </lineage>
</organism>
<reference evidence="2 3" key="1">
    <citation type="submission" date="2019-08" db="EMBL/GenBank/DDBJ databases">
        <title>Pelomicrobium methylotrophicum gen. nov., sp. nov. a moderately thermophilic, facultatively anaerobic, lithoautotrophic and methylotrophic bacterium isolated from a terrestrial mud volcano.</title>
        <authorList>
            <person name="Slobodkina G.B."/>
            <person name="Merkel A.Y."/>
            <person name="Slobodkin A.I."/>
        </authorList>
    </citation>
    <scope>NUCLEOTIDE SEQUENCE [LARGE SCALE GENOMIC DNA]</scope>
    <source>
        <strain evidence="2 3">SM250</strain>
    </source>
</reference>
<feature type="domain" description="Transglycosylase SLT" evidence="1">
    <location>
        <begin position="120"/>
        <end position="205"/>
    </location>
</feature>
<dbReference type="EMBL" id="VPFL01000031">
    <property type="protein sequence ID" value="TXF10406.1"/>
    <property type="molecule type" value="Genomic_DNA"/>
</dbReference>
<sequence length="234" mass="25843">MANSHSPFRGGPWAGRERFNASLFLLLLLLVVTLFSHPAYPLSVWAWIDAHPSVRRLALLGGSSEAADDPAPLEAQASKTLAAADAARVDALAAFLSRRYQVAEEAMRRLVVTAFLTGRQLQLDPLLILAVVAIESRFNPIAESVSGAKGLMQIIPRYHLDKLEPRGGEQAVLHPEINIRVGSEILHEYFQRTGDLTEALKLYNGSSWDEANRYPEKVLSEKRRLQRVVAGIKA</sequence>
<protein>
    <submittedName>
        <fullName evidence="2">Lytic transglycosylase domain-containing protein</fullName>
    </submittedName>
</protein>
<dbReference type="Gene3D" id="1.10.530.10">
    <property type="match status" value="1"/>
</dbReference>
<dbReference type="Pfam" id="PF01464">
    <property type="entry name" value="SLT"/>
    <property type="match status" value="1"/>
</dbReference>
<dbReference type="InParanoid" id="A0A5C7ETI3"/>
<dbReference type="InterPro" id="IPR023346">
    <property type="entry name" value="Lysozyme-like_dom_sf"/>
</dbReference>
<dbReference type="Proteomes" id="UP000321201">
    <property type="component" value="Unassembled WGS sequence"/>
</dbReference>
<evidence type="ECO:0000313" key="2">
    <source>
        <dbReference type="EMBL" id="TXF10406.1"/>
    </source>
</evidence>
<comment type="caution">
    <text evidence="2">The sequence shown here is derived from an EMBL/GenBank/DDBJ whole genome shotgun (WGS) entry which is preliminary data.</text>
</comment>
<dbReference type="OrthoDB" id="92254at2"/>
<dbReference type="SUPFAM" id="SSF53955">
    <property type="entry name" value="Lysozyme-like"/>
    <property type="match status" value="1"/>
</dbReference>
<dbReference type="InterPro" id="IPR008258">
    <property type="entry name" value="Transglycosylase_SLT_dom_1"/>
</dbReference>
<gene>
    <name evidence="2" type="ORF">FR698_15270</name>
</gene>
<proteinExistence type="predicted"/>
<evidence type="ECO:0000313" key="3">
    <source>
        <dbReference type="Proteomes" id="UP000321201"/>
    </source>
</evidence>
<accession>A0A5C7ETI3</accession>
<evidence type="ECO:0000259" key="1">
    <source>
        <dbReference type="Pfam" id="PF01464"/>
    </source>
</evidence>